<keyword evidence="5" id="KW-1185">Reference proteome</keyword>
<organism evidence="4 5">
    <name type="scientific">Kitasatospora cinereorecta</name>
    <dbReference type="NCBI Taxonomy" id="285560"/>
    <lineage>
        <taxon>Bacteria</taxon>
        <taxon>Bacillati</taxon>
        <taxon>Actinomycetota</taxon>
        <taxon>Actinomycetes</taxon>
        <taxon>Kitasatosporales</taxon>
        <taxon>Streptomycetaceae</taxon>
        <taxon>Kitasatospora</taxon>
    </lineage>
</organism>
<evidence type="ECO:0000259" key="3">
    <source>
        <dbReference type="Pfam" id="PF04892"/>
    </source>
</evidence>
<keyword evidence="2" id="KW-1133">Transmembrane helix</keyword>
<protein>
    <submittedName>
        <fullName evidence="4">VanZ family protein</fullName>
    </submittedName>
</protein>
<sequence length="454" mass="47010">MLEAVFRGHMTFVVTASAITAASAVVAFLLARARSDRPALIAVWVASAVGAVCLTMWSTGGTGGVGRCVVNLSLFEPFHEVQGQLNLAMFVPLGFLGALVTRRMVPAAAAGMVLSAGIETIQGAFPVLGRACDTSDLVANSSGAVIGAIAGWLVVRIGSGKRPPMALGSRVTVVAPVVVAVLLGATWATSIVPTTVAATSAIGPASPGQEAAAREAVARAFGDYYPIKKVQFTSLDGRIGTVTAFLSAGMLDVSWPDRTSITADLVASDSGPESGYPVQGVAGPAASDRDAVDIATAYARQRFPSDLAGSQVKAGPVGDNASLGWLVSRRRYRDNVLMPMRLDVQVDRAGRISQFSAVDVADLAELPTVTVSKDIAGRTASDLVPSCQKVEVGDLLAVRHEGAWRTVWRTVVTCADTSEVINVDADSGTVESRQTLRAPPIRSPRSAATGSVPQ</sequence>
<feature type="transmembrane region" description="Helical" evidence="2">
    <location>
        <begin position="137"/>
        <end position="155"/>
    </location>
</feature>
<evidence type="ECO:0000313" key="4">
    <source>
        <dbReference type="EMBL" id="MFC5644296.1"/>
    </source>
</evidence>
<evidence type="ECO:0000256" key="2">
    <source>
        <dbReference type="SAM" id="Phobius"/>
    </source>
</evidence>
<feature type="domain" description="VanZ-like" evidence="3">
    <location>
        <begin position="76"/>
        <end position="152"/>
    </location>
</feature>
<evidence type="ECO:0000256" key="1">
    <source>
        <dbReference type="SAM" id="MobiDB-lite"/>
    </source>
</evidence>
<name>A0ABW0VJM5_9ACTN</name>
<keyword evidence="2" id="KW-0812">Transmembrane</keyword>
<feature type="transmembrane region" description="Helical" evidence="2">
    <location>
        <begin position="12"/>
        <end position="31"/>
    </location>
</feature>
<gene>
    <name evidence="4" type="ORF">ACFPZF_23415</name>
</gene>
<dbReference type="Pfam" id="PF04892">
    <property type="entry name" value="VanZ"/>
    <property type="match status" value="1"/>
</dbReference>
<dbReference type="InterPro" id="IPR006976">
    <property type="entry name" value="VanZ-like"/>
</dbReference>
<proteinExistence type="predicted"/>
<feature type="transmembrane region" description="Helical" evidence="2">
    <location>
        <begin position="38"/>
        <end position="57"/>
    </location>
</feature>
<feature type="transmembrane region" description="Helical" evidence="2">
    <location>
        <begin position="167"/>
        <end position="188"/>
    </location>
</feature>
<dbReference type="Proteomes" id="UP001596066">
    <property type="component" value="Unassembled WGS sequence"/>
</dbReference>
<feature type="transmembrane region" description="Helical" evidence="2">
    <location>
        <begin position="81"/>
        <end position="100"/>
    </location>
</feature>
<dbReference type="RefSeq" id="WP_346147008.1">
    <property type="nucleotide sequence ID" value="NZ_BAAAUA010000031.1"/>
</dbReference>
<accession>A0ABW0VJM5</accession>
<keyword evidence="2" id="KW-0472">Membrane</keyword>
<feature type="region of interest" description="Disordered" evidence="1">
    <location>
        <begin position="428"/>
        <end position="454"/>
    </location>
</feature>
<reference evidence="5" key="1">
    <citation type="journal article" date="2019" name="Int. J. Syst. Evol. Microbiol.">
        <title>The Global Catalogue of Microorganisms (GCM) 10K type strain sequencing project: providing services to taxonomists for standard genome sequencing and annotation.</title>
        <authorList>
            <consortium name="The Broad Institute Genomics Platform"/>
            <consortium name="The Broad Institute Genome Sequencing Center for Infectious Disease"/>
            <person name="Wu L."/>
            <person name="Ma J."/>
        </authorList>
    </citation>
    <scope>NUCLEOTIDE SEQUENCE [LARGE SCALE GENOMIC DNA]</scope>
    <source>
        <strain evidence="5">CGMCC 4.1622</strain>
    </source>
</reference>
<comment type="caution">
    <text evidence="4">The sequence shown here is derived from an EMBL/GenBank/DDBJ whole genome shotgun (WGS) entry which is preliminary data.</text>
</comment>
<feature type="transmembrane region" description="Helical" evidence="2">
    <location>
        <begin position="107"/>
        <end position="125"/>
    </location>
</feature>
<dbReference type="EMBL" id="JBHSOC010000044">
    <property type="protein sequence ID" value="MFC5644296.1"/>
    <property type="molecule type" value="Genomic_DNA"/>
</dbReference>
<evidence type="ECO:0000313" key="5">
    <source>
        <dbReference type="Proteomes" id="UP001596066"/>
    </source>
</evidence>